<dbReference type="OrthoDB" id="9784774at2"/>
<dbReference type="Proteomes" id="UP000309128">
    <property type="component" value="Unassembled WGS sequence"/>
</dbReference>
<dbReference type="PANTHER" id="PTHR46648">
    <property type="entry name" value="HIT FAMILY PROTEIN 1"/>
    <property type="match status" value="1"/>
</dbReference>
<dbReference type="GO" id="GO:0003824">
    <property type="term" value="F:catalytic activity"/>
    <property type="evidence" value="ECO:0007669"/>
    <property type="project" value="InterPro"/>
</dbReference>
<organism evidence="5 6">
    <name type="scientific">Nonomuraea turkmeniaca</name>
    <dbReference type="NCBI Taxonomy" id="103838"/>
    <lineage>
        <taxon>Bacteria</taxon>
        <taxon>Bacillati</taxon>
        <taxon>Actinomycetota</taxon>
        <taxon>Actinomycetes</taxon>
        <taxon>Streptosporangiales</taxon>
        <taxon>Streptosporangiaceae</taxon>
        <taxon>Nonomuraea</taxon>
    </lineage>
</organism>
<dbReference type="PANTHER" id="PTHR46648:SF1">
    <property type="entry name" value="ADENOSINE 5'-MONOPHOSPHORAMIDASE HNT1"/>
    <property type="match status" value="1"/>
</dbReference>
<evidence type="ECO:0000259" key="4">
    <source>
        <dbReference type="PROSITE" id="PS51084"/>
    </source>
</evidence>
<feature type="active site" description="Tele-AMP-histidine intermediate" evidence="1">
    <location>
        <position position="93"/>
    </location>
</feature>
<dbReference type="Pfam" id="PF01230">
    <property type="entry name" value="HIT"/>
    <property type="match status" value="1"/>
</dbReference>
<evidence type="ECO:0000256" key="2">
    <source>
        <dbReference type="PIRSR" id="PIRSR601310-3"/>
    </source>
</evidence>
<dbReference type="PRINTS" id="PR00332">
    <property type="entry name" value="HISTRIAD"/>
</dbReference>
<dbReference type="AlphaFoldDB" id="A0A5S4FZZ7"/>
<dbReference type="Gene3D" id="3.30.428.10">
    <property type="entry name" value="HIT-like"/>
    <property type="match status" value="1"/>
</dbReference>
<dbReference type="EMBL" id="VCKY01000001">
    <property type="protein sequence ID" value="TMR25691.1"/>
    <property type="molecule type" value="Genomic_DNA"/>
</dbReference>
<protein>
    <submittedName>
        <fullName evidence="5">HIT family protein</fullName>
    </submittedName>
</protein>
<dbReference type="PROSITE" id="PS51084">
    <property type="entry name" value="HIT_2"/>
    <property type="match status" value="1"/>
</dbReference>
<evidence type="ECO:0000256" key="3">
    <source>
        <dbReference type="PROSITE-ProRule" id="PRU00464"/>
    </source>
</evidence>
<dbReference type="GO" id="GO:0009117">
    <property type="term" value="P:nucleotide metabolic process"/>
    <property type="evidence" value="ECO:0007669"/>
    <property type="project" value="TreeGrafter"/>
</dbReference>
<comment type="caution">
    <text evidence="5">The sequence shown here is derived from an EMBL/GenBank/DDBJ whole genome shotgun (WGS) entry which is preliminary data.</text>
</comment>
<name>A0A5S4FZZ7_9ACTN</name>
<keyword evidence="6" id="KW-1185">Reference proteome</keyword>
<gene>
    <name evidence="5" type="ORF">ETD86_00700</name>
</gene>
<reference evidence="5 6" key="1">
    <citation type="submission" date="2019-05" db="EMBL/GenBank/DDBJ databases">
        <title>Draft genome sequence of Nonomuraea turkmeniaca DSM 43926.</title>
        <authorList>
            <person name="Saricaoglu S."/>
            <person name="Isik K."/>
        </authorList>
    </citation>
    <scope>NUCLEOTIDE SEQUENCE [LARGE SCALE GENOMIC DNA]</scope>
    <source>
        <strain evidence="5 6">DSM 43926</strain>
    </source>
</reference>
<dbReference type="InterPro" id="IPR011146">
    <property type="entry name" value="HIT-like"/>
</dbReference>
<dbReference type="SUPFAM" id="SSF54197">
    <property type="entry name" value="HIT-like"/>
    <property type="match status" value="1"/>
</dbReference>
<evidence type="ECO:0000313" key="6">
    <source>
        <dbReference type="Proteomes" id="UP000309128"/>
    </source>
</evidence>
<proteinExistence type="predicted"/>
<accession>A0A5S4FZZ7</accession>
<evidence type="ECO:0000256" key="1">
    <source>
        <dbReference type="PIRSR" id="PIRSR601310-1"/>
    </source>
</evidence>
<feature type="short sequence motif" description="Histidine triad motif" evidence="2 3">
    <location>
        <begin position="91"/>
        <end position="95"/>
    </location>
</feature>
<evidence type="ECO:0000313" key="5">
    <source>
        <dbReference type="EMBL" id="TMR25691.1"/>
    </source>
</evidence>
<dbReference type="InterPro" id="IPR001310">
    <property type="entry name" value="Histidine_triad_HIT"/>
</dbReference>
<dbReference type="InterPro" id="IPR036265">
    <property type="entry name" value="HIT-like_sf"/>
</dbReference>
<sequence>MTSVFSQIINGELPGRFVWKDVDVVCFLTTAPLRPGHALVVPRREIDSWTELPAELLGRVMSVAQVIGQGVERAWDAPRSGLAIAGFEVPHCHVHVSPIWSMDDLDFTKIKPVSDPVALDDAAEQLRTALRELGHGKFVPAA</sequence>
<feature type="domain" description="HIT" evidence="4">
    <location>
        <begin position="4"/>
        <end position="107"/>
    </location>
</feature>